<sequence length="424" mass="48314">MNEQPLLIPEEIREEYEILTASTVEVLPREEFIQKLLRAKREKRPLRIKYGADPSAPDIHLGHSVPIRKLKQFQDLGHHVIFLIGDYTARIGDPSGKNAARPRLSKEQVNENAKTYLDQIFKILDREKTEVVFNSTWLENMDVSATIELMSKFTVSQMLEREDFHKRFENEVPIYLHEFIYPLLQGYDSIAIRADVELGGTDQKFNLLVGRELQRDAGMEPQCIMTMPLLVGLDGVNKMSKSLGNYIGINESARDMFGKAMSIPDEIMWDYFELVAGMLPADVQRLRERVQSGELHPRDAKELLAKQIVRLYHGDDAAEAEAQEFRARFSLREFPEETAERFQLTRDEAPNLARLLVAIHAVQSNREAQRLIAQGGVKVFAEPPDKPLSSVPEADRSQLARTSLTPGEYKLKIGKTLFVVVTLS</sequence>
<dbReference type="GO" id="GO:0005829">
    <property type="term" value="C:cytosol"/>
    <property type="evidence" value="ECO:0007669"/>
    <property type="project" value="TreeGrafter"/>
</dbReference>
<dbReference type="InterPro" id="IPR014729">
    <property type="entry name" value="Rossmann-like_a/b/a_fold"/>
</dbReference>
<dbReference type="SUPFAM" id="SSF55174">
    <property type="entry name" value="Alpha-L RNA-binding motif"/>
    <property type="match status" value="1"/>
</dbReference>
<dbReference type="HAMAP" id="MF_02007">
    <property type="entry name" value="Tyr_tRNA_synth_type2"/>
    <property type="match status" value="1"/>
</dbReference>
<evidence type="ECO:0000256" key="6">
    <source>
        <dbReference type="ARBA" id="ARBA00022884"/>
    </source>
</evidence>
<dbReference type="NCBIfam" id="TIGR00234">
    <property type="entry name" value="tyrS"/>
    <property type="match status" value="1"/>
</dbReference>
<dbReference type="InterPro" id="IPR002305">
    <property type="entry name" value="aa-tRNA-synth_Ic"/>
</dbReference>
<keyword evidence="4 10" id="KW-0547">Nucleotide-binding</keyword>
<comment type="similarity">
    <text evidence="10">Belongs to the class-I aminoacyl-tRNA synthetase family. TyrS type 2 subfamily.</text>
</comment>
<keyword evidence="2 10" id="KW-0963">Cytoplasm</keyword>
<keyword evidence="7 10" id="KW-0648">Protein biosynthesis</keyword>
<evidence type="ECO:0000256" key="10">
    <source>
        <dbReference type="HAMAP-Rule" id="MF_02007"/>
    </source>
</evidence>
<dbReference type="PANTHER" id="PTHR11766:SF1">
    <property type="entry name" value="TYROSINE--TRNA LIGASE"/>
    <property type="match status" value="1"/>
</dbReference>
<feature type="short sequence motif" description="'KMSKS' region" evidence="10">
    <location>
        <begin position="238"/>
        <end position="242"/>
    </location>
</feature>
<keyword evidence="5 10" id="KW-0067">ATP-binding</keyword>
<evidence type="ECO:0000256" key="2">
    <source>
        <dbReference type="ARBA" id="ARBA00022490"/>
    </source>
</evidence>
<dbReference type="InterPro" id="IPR024108">
    <property type="entry name" value="Tyr-tRNA-ligase_bac_2"/>
</dbReference>
<dbReference type="EC" id="6.1.1.1" evidence="10"/>
<dbReference type="Pfam" id="PF00579">
    <property type="entry name" value="tRNA-synt_1b"/>
    <property type="match status" value="1"/>
</dbReference>
<dbReference type="InterPro" id="IPR001412">
    <property type="entry name" value="aa-tRNA-synth_I_CS"/>
</dbReference>
<evidence type="ECO:0000313" key="13">
    <source>
        <dbReference type="Proteomes" id="UP000262583"/>
    </source>
</evidence>
<dbReference type="PRINTS" id="PR01040">
    <property type="entry name" value="TRNASYNTHTYR"/>
</dbReference>
<dbReference type="PROSITE" id="PS50889">
    <property type="entry name" value="S4"/>
    <property type="match status" value="1"/>
</dbReference>
<comment type="catalytic activity">
    <reaction evidence="9 10">
        <text>tRNA(Tyr) + L-tyrosine + ATP = L-tyrosyl-tRNA(Tyr) + AMP + diphosphate + H(+)</text>
        <dbReference type="Rhea" id="RHEA:10220"/>
        <dbReference type="Rhea" id="RHEA-COMP:9706"/>
        <dbReference type="Rhea" id="RHEA-COMP:9707"/>
        <dbReference type="ChEBI" id="CHEBI:15378"/>
        <dbReference type="ChEBI" id="CHEBI:30616"/>
        <dbReference type="ChEBI" id="CHEBI:33019"/>
        <dbReference type="ChEBI" id="CHEBI:58315"/>
        <dbReference type="ChEBI" id="CHEBI:78442"/>
        <dbReference type="ChEBI" id="CHEBI:78536"/>
        <dbReference type="ChEBI" id="CHEBI:456215"/>
        <dbReference type="EC" id="6.1.1.1"/>
    </reaction>
</comment>
<keyword evidence="8 10" id="KW-0030">Aminoacyl-tRNA synthetase</keyword>
<dbReference type="PROSITE" id="PS00178">
    <property type="entry name" value="AA_TRNA_LIGASE_I"/>
    <property type="match status" value="1"/>
</dbReference>
<evidence type="ECO:0000256" key="11">
    <source>
        <dbReference type="PROSITE-ProRule" id="PRU00182"/>
    </source>
</evidence>
<dbReference type="GO" id="GO:0005524">
    <property type="term" value="F:ATP binding"/>
    <property type="evidence" value="ECO:0007669"/>
    <property type="project" value="UniProtKB-UniRule"/>
</dbReference>
<evidence type="ECO:0000256" key="1">
    <source>
        <dbReference type="ARBA" id="ARBA00011738"/>
    </source>
</evidence>
<dbReference type="CDD" id="cd00805">
    <property type="entry name" value="TyrRS_core"/>
    <property type="match status" value="1"/>
</dbReference>
<evidence type="ECO:0000256" key="7">
    <source>
        <dbReference type="ARBA" id="ARBA00022917"/>
    </source>
</evidence>
<dbReference type="GO" id="GO:0003723">
    <property type="term" value="F:RNA binding"/>
    <property type="evidence" value="ECO:0007669"/>
    <property type="project" value="UniProtKB-KW"/>
</dbReference>
<dbReference type="GO" id="GO:0004831">
    <property type="term" value="F:tyrosine-tRNA ligase activity"/>
    <property type="evidence" value="ECO:0007669"/>
    <property type="project" value="UniProtKB-UniRule"/>
</dbReference>
<dbReference type="EMBL" id="CP030759">
    <property type="protein sequence ID" value="AXA35460.1"/>
    <property type="molecule type" value="Genomic_DNA"/>
</dbReference>
<dbReference type="InterPro" id="IPR002307">
    <property type="entry name" value="Tyr-tRNA-ligase"/>
</dbReference>
<evidence type="ECO:0000256" key="9">
    <source>
        <dbReference type="ARBA" id="ARBA00048248"/>
    </source>
</evidence>
<evidence type="ECO:0000256" key="4">
    <source>
        <dbReference type="ARBA" id="ARBA00022741"/>
    </source>
</evidence>
<evidence type="ECO:0000313" key="12">
    <source>
        <dbReference type="EMBL" id="AXA35460.1"/>
    </source>
</evidence>
<dbReference type="SUPFAM" id="SSF52374">
    <property type="entry name" value="Nucleotidylyl transferase"/>
    <property type="match status" value="1"/>
</dbReference>
<dbReference type="Proteomes" id="UP000262583">
    <property type="component" value="Chromosome"/>
</dbReference>
<dbReference type="AlphaFoldDB" id="A0A2Z4Y2Y2"/>
<evidence type="ECO:0000256" key="5">
    <source>
        <dbReference type="ARBA" id="ARBA00022840"/>
    </source>
</evidence>
<comment type="subunit">
    <text evidence="1 10">Homodimer.</text>
</comment>
<dbReference type="KEGG" id="schv:BRCON_0683"/>
<dbReference type="Gene3D" id="1.10.240.10">
    <property type="entry name" value="Tyrosyl-Transfer RNA Synthetase"/>
    <property type="match status" value="1"/>
</dbReference>
<gene>
    <name evidence="10" type="primary">tyrS</name>
    <name evidence="12" type="ORF">BRCON_0683</name>
</gene>
<feature type="short sequence motif" description="'HIGH' region" evidence="10">
    <location>
        <begin position="54"/>
        <end position="63"/>
    </location>
</feature>
<accession>A0A2Z4Y2Y2</accession>
<evidence type="ECO:0000256" key="3">
    <source>
        <dbReference type="ARBA" id="ARBA00022598"/>
    </source>
</evidence>
<comment type="function">
    <text evidence="10">Catalyzes the attachment of tyrosine to tRNA(Tyr) in a two-step reaction: tyrosine is first activated by ATP to form Tyr-AMP and then transferred to the acceptor end of tRNA(Tyr).</text>
</comment>
<proteinExistence type="inferred from homology"/>
<dbReference type="PANTHER" id="PTHR11766">
    <property type="entry name" value="TYROSYL-TRNA SYNTHETASE"/>
    <property type="match status" value="1"/>
</dbReference>
<dbReference type="FunFam" id="3.40.50.620:FF:000061">
    <property type="entry name" value="Tyrosine--tRNA ligase"/>
    <property type="match status" value="1"/>
</dbReference>
<keyword evidence="3 10" id="KW-0436">Ligase</keyword>
<protein>
    <recommendedName>
        <fullName evidence="10">Tyrosine--tRNA ligase</fullName>
        <ecNumber evidence="10">6.1.1.1</ecNumber>
    </recommendedName>
    <alternativeName>
        <fullName evidence="10">Tyrosyl-tRNA synthetase</fullName>
        <shortName evidence="10">TyrRS</shortName>
    </alternativeName>
</protein>
<organism evidence="12 13">
    <name type="scientific">Sumerlaea chitinivorans</name>
    <dbReference type="NCBI Taxonomy" id="2250252"/>
    <lineage>
        <taxon>Bacteria</taxon>
        <taxon>Candidatus Sumerlaeota</taxon>
        <taxon>Candidatus Sumerlaeia</taxon>
        <taxon>Candidatus Sumerlaeales</taxon>
        <taxon>Candidatus Sumerlaeaceae</taxon>
        <taxon>Candidatus Sumerlaea</taxon>
    </lineage>
</organism>
<dbReference type="GO" id="GO:0006437">
    <property type="term" value="P:tyrosyl-tRNA aminoacylation"/>
    <property type="evidence" value="ECO:0007669"/>
    <property type="project" value="UniProtKB-UniRule"/>
</dbReference>
<dbReference type="InterPro" id="IPR024088">
    <property type="entry name" value="Tyr-tRNA-ligase_bac-type"/>
</dbReference>
<feature type="binding site" evidence="10">
    <location>
        <position position="241"/>
    </location>
    <ligand>
        <name>ATP</name>
        <dbReference type="ChEBI" id="CHEBI:30616"/>
    </ligand>
</feature>
<dbReference type="Gene3D" id="3.40.50.620">
    <property type="entry name" value="HUPs"/>
    <property type="match status" value="1"/>
</dbReference>
<comment type="subcellular location">
    <subcellularLocation>
        <location evidence="10">Cytoplasm</location>
    </subcellularLocation>
</comment>
<evidence type="ECO:0000256" key="8">
    <source>
        <dbReference type="ARBA" id="ARBA00023146"/>
    </source>
</evidence>
<keyword evidence="6 11" id="KW-0694">RNA-binding</keyword>
<name>A0A2Z4Y2Y2_SUMC1</name>
<reference evidence="12 13" key="1">
    <citation type="submission" date="2018-05" db="EMBL/GenBank/DDBJ databases">
        <title>A metagenomic window into the 2 km-deep terrestrial subsurface aquifer revealed taxonomically and functionally diverse microbial community comprising novel uncultured bacterial lineages.</title>
        <authorList>
            <person name="Kadnikov V.V."/>
            <person name="Mardanov A.V."/>
            <person name="Beletsky A.V."/>
            <person name="Banks D."/>
            <person name="Pimenov N.V."/>
            <person name="Frank Y.A."/>
            <person name="Karnachuk O.V."/>
            <person name="Ravin N.V."/>
        </authorList>
    </citation>
    <scope>NUCLEOTIDE SEQUENCE [LARGE SCALE GENOMIC DNA]</scope>
    <source>
        <strain evidence="12">BY</strain>
    </source>
</reference>